<evidence type="ECO:0000256" key="7">
    <source>
        <dbReference type="ARBA" id="ARBA00022982"/>
    </source>
</evidence>
<evidence type="ECO:0000256" key="3">
    <source>
        <dbReference type="ARBA" id="ARBA00022448"/>
    </source>
</evidence>
<dbReference type="OrthoDB" id="44067at2759"/>
<dbReference type="AlphaFoldDB" id="A0A058Z3J6"/>
<evidence type="ECO:0000256" key="5">
    <source>
        <dbReference type="ARBA" id="ARBA00022692"/>
    </source>
</evidence>
<sequence length="64" mass="7340">MLANRIGNALYYGVFRRNSTFLLAVFASAWVFESVFDNATASFMNHYNKGRTLQEVLPSFVEQE</sequence>
<evidence type="ECO:0000256" key="8">
    <source>
        <dbReference type="ARBA" id="ARBA00022989"/>
    </source>
</evidence>
<dbReference type="EMBL" id="KB932207">
    <property type="protein sequence ID" value="KCV68840.1"/>
    <property type="molecule type" value="Genomic_DNA"/>
</dbReference>
<keyword evidence="4 11" id="KW-0679">Respiratory chain</keyword>
<keyword evidence="6 11" id="KW-0999">Mitochondrion inner membrane</keyword>
<dbReference type="InterPro" id="IPR008027">
    <property type="entry name" value="QCR9"/>
</dbReference>
<keyword evidence="9 11" id="KW-0496">Mitochondrion</keyword>
<dbReference type="FunFam" id="1.20.5.260:FF:000001">
    <property type="entry name" value="Cytochrome b-c1 complex subunit 9"/>
    <property type="match status" value="1"/>
</dbReference>
<evidence type="ECO:0000313" key="12">
    <source>
        <dbReference type="EMBL" id="KCV68840.1"/>
    </source>
</evidence>
<comment type="subcellular location">
    <subcellularLocation>
        <location evidence="1 11">Mitochondrion inner membrane</location>
        <topology evidence="1 11">Single-pass membrane protein</topology>
    </subcellularLocation>
</comment>
<organism evidence="12">
    <name type="scientific">Fonticula alba</name>
    <name type="common">Slime mold</name>
    <dbReference type="NCBI Taxonomy" id="691883"/>
    <lineage>
        <taxon>Eukaryota</taxon>
        <taxon>Rotosphaerida</taxon>
        <taxon>Fonticulaceae</taxon>
        <taxon>Fonticula</taxon>
    </lineage>
</organism>
<keyword evidence="10 11" id="KW-0472">Membrane</keyword>
<dbReference type="SUPFAM" id="SSF81514">
    <property type="entry name" value="Subunit X (non-heme 7 kDa protein) of cytochrome bc1 complex (Ubiquinol-cytochrome c reductase)"/>
    <property type="match status" value="1"/>
</dbReference>
<comment type="subunit">
    <text evidence="11">Component of the ubiquinol-cytochrome c oxidoreductase (cytochrome b-c1 complex, complex III, CIII), a multisubunit enzyme composed of 3 respiratory subunits cytochrome b, cytochrome c1 and Rieske protein, 2 core protein subunits, and additional low-molecular weight protein subunits.</text>
</comment>
<dbReference type="GO" id="GO:0045275">
    <property type="term" value="C:respiratory chain complex III"/>
    <property type="evidence" value="ECO:0007669"/>
    <property type="project" value="UniProtKB-UniRule"/>
</dbReference>
<keyword evidence="5 11" id="KW-0812">Transmembrane</keyword>
<keyword evidence="8 11" id="KW-1133">Transmembrane helix</keyword>
<evidence type="ECO:0000256" key="2">
    <source>
        <dbReference type="ARBA" id="ARBA00007856"/>
    </source>
</evidence>
<dbReference type="Pfam" id="PF05365">
    <property type="entry name" value="UCR_UQCRX_QCR9"/>
    <property type="match status" value="1"/>
</dbReference>
<dbReference type="InterPro" id="IPR036656">
    <property type="entry name" value="QCR9_sf"/>
</dbReference>
<dbReference type="Gene3D" id="1.20.5.260">
    <property type="entry name" value="Cytochrome b-c1 complex subunit 9"/>
    <property type="match status" value="1"/>
</dbReference>
<comment type="function">
    <text evidence="11">Component of the ubiquinol-cytochrome c oxidoreductase, a multisubunit transmembrane complex that is part of the mitochondrial electron transport chain which drives oxidative phosphorylation. The complex plays an important role in the uptake of multiple carbon sources present in different host niches.</text>
</comment>
<evidence type="ECO:0000256" key="1">
    <source>
        <dbReference type="ARBA" id="ARBA00004434"/>
    </source>
</evidence>
<evidence type="ECO:0000313" key="13">
    <source>
        <dbReference type="Proteomes" id="UP000030693"/>
    </source>
</evidence>
<feature type="transmembrane region" description="Helical" evidence="11">
    <location>
        <begin position="20"/>
        <end position="41"/>
    </location>
</feature>
<evidence type="ECO:0000256" key="11">
    <source>
        <dbReference type="RuleBase" id="RU368056"/>
    </source>
</evidence>
<dbReference type="GO" id="GO:0006122">
    <property type="term" value="P:mitochondrial electron transport, ubiquinol to cytochrome c"/>
    <property type="evidence" value="ECO:0007669"/>
    <property type="project" value="UniProtKB-UniRule"/>
</dbReference>
<keyword evidence="13" id="KW-1185">Reference proteome</keyword>
<dbReference type="Proteomes" id="UP000030693">
    <property type="component" value="Unassembled WGS sequence"/>
</dbReference>
<comment type="similarity">
    <text evidence="2 11">Belongs to the UQCR10/QCR9 family.</text>
</comment>
<keyword evidence="3 11" id="KW-0813">Transport</keyword>
<proteinExistence type="inferred from homology"/>
<evidence type="ECO:0000256" key="6">
    <source>
        <dbReference type="ARBA" id="ARBA00022792"/>
    </source>
</evidence>
<evidence type="ECO:0000256" key="4">
    <source>
        <dbReference type="ARBA" id="ARBA00022660"/>
    </source>
</evidence>
<protein>
    <recommendedName>
        <fullName evidence="11">Complex III subunit 9</fullName>
    </recommendedName>
</protein>
<keyword evidence="7 11" id="KW-0249">Electron transport</keyword>
<dbReference type="RefSeq" id="XP_009496411.1">
    <property type="nucleotide sequence ID" value="XM_009498136.1"/>
</dbReference>
<reference evidence="12" key="1">
    <citation type="submission" date="2013-04" db="EMBL/GenBank/DDBJ databases">
        <title>The Genome Sequence of Fonticula alba ATCC 38817.</title>
        <authorList>
            <consortium name="The Broad Institute Genomics Platform"/>
            <person name="Russ C."/>
            <person name="Cuomo C."/>
            <person name="Burger G."/>
            <person name="Gray M.W."/>
            <person name="Holland P.W.H."/>
            <person name="King N."/>
            <person name="Lang F.B.F."/>
            <person name="Roger A.J."/>
            <person name="Ruiz-Trillo I."/>
            <person name="Brown M."/>
            <person name="Walker B."/>
            <person name="Young S."/>
            <person name="Zeng Q."/>
            <person name="Gargeya S."/>
            <person name="Fitzgerald M."/>
            <person name="Haas B."/>
            <person name="Abouelleil A."/>
            <person name="Allen A.W."/>
            <person name="Alvarado L."/>
            <person name="Arachchi H.M."/>
            <person name="Berlin A.M."/>
            <person name="Chapman S.B."/>
            <person name="Gainer-Dewar J."/>
            <person name="Goldberg J."/>
            <person name="Griggs A."/>
            <person name="Gujja S."/>
            <person name="Hansen M."/>
            <person name="Howarth C."/>
            <person name="Imamovic A."/>
            <person name="Ireland A."/>
            <person name="Larimer J."/>
            <person name="McCowan C."/>
            <person name="Murphy C."/>
            <person name="Pearson M."/>
            <person name="Poon T.W."/>
            <person name="Priest M."/>
            <person name="Roberts A."/>
            <person name="Saif S."/>
            <person name="Shea T."/>
            <person name="Sisk P."/>
            <person name="Sykes S."/>
            <person name="Wortman J."/>
            <person name="Nusbaum C."/>
            <person name="Birren B."/>
        </authorList>
    </citation>
    <scope>NUCLEOTIDE SEQUENCE [LARGE SCALE GENOMIC DNA]</scope>
    <source>
        <strain evidence="12">ATCC 38817</strain>
    </source>
</reference>
<dbReference type="GO" id="GO:0005743">
    <property type="term" value="C:mitochondrial inner membrane"/>
    <property type="evidence" value="ECO:0007669"/>
    <property type="project" value="UniProtKB-SubCell"/>
</dbReference>
<evidence type="ECO:0000256" key="9">
    <source>
        <dbReference type="ARBA" id="ARBA00023128"/>
    </source>
</evidence>
<name>A0A058Z3J6_FONAL</name>
<dbReference type="GeneID" id="20528983"/>
<evidence type="ECO:0000256" key="10">
    <source>
        <dbReference type="ARBA" id="ARBA00023136"/>
    </source>
</evidence>
<gene>
    <name evidence="12" type="ORF">H696_04258</name>
</gene>
<accession>A0A058Z3J6</accession>